<evidence type="ECO:0000313" key="3">
    <source>
        <dbReference type="EMBL" id="MFC4701389.1"/>
    </source>
</evidence>
<organism evidence="3 4">
    <name type="scientific">Glaciecola siphonariae</name>
    <dbReference type="NCBI Taxonomy" id="521012"/>
    <lineage>
        <taxon>Bacteria</taxon>
        <taxon>Pseudomonadati</taxon>
        <taxon>Pseudomonadota</taxon>
        <taxon>Gammaproteobacteria</taxon>
        <taxon>Alteromonadales</taxon>
        <taxon>Alteromonadaceae</taxon>
        <taxon>Glaciecola</taxon>
    </lineage>
</organism>
<dbReference type="SUPFAM" id="SSF53474">
    <property type="entry name" value="alpha/beta-Hydrolases"/>
    <property type="match status" value="1"/>
</dbReference>
<dbReference type="Pfam" id="PF00561">
    <property type="entry name" value="Abhydrolase_1"/>
    <property type="match status" value="1"/>
</dbReference>
<dbReference type="InterPro" id="IPR029058">
    <property type="entry name" value="AB_hydrolase_fold"/>
</dbReference>
<dbReference type="Gene3D" id="3.40.50.1820">
    <property type="entry name" value="alpha/beta hydrolase"/>
    <property type="match status" value="1"/>
</dbReference>
<dbReference type="PANTHER" id="PTHR43798">
    <property type="entry name" value="MONOACYLGLYCEROL LIPASE"/>
    <property type="match status" value="1"/>
</dbReference>
<evidence type="ECO:0000313" key="4">
    <source>
        <dbReference type="Proteomes" id="UP001595897"/>
    </source>
</evidence>
<keyword evidence="1" id="KW-0732">Signal</keyword>
<feature type="signal peptide" evidence="1">
    <location>
        <begin position="1"/>
        <end position="19"/>
    </location>
</feature>
<comment type="caution">
    <text evidence="3">The sequence shown here is derived from an EMBL/GenBank/DDBJ whole genome shotgun (WGS) entry which is preliminary data.</text>
</comment>
<protein>
    <submittedName>
        <fullName evidence="3">Alpha/beta fold hydrolase</fullName>
    </submittedName>
</protein>
<dbReference type="GO" id="GO:0016787">
    <property type="term" value="F:hydrolase activity"/>
    <property type="evidence" value="ECO:0007669"/>
    <property type="project" value="UniProtKB-KW"/>
</dbReference>
<feature type="domain" description="AB hydrolase-1" evidence="2">
    <location>
        <begin position="65"/>
        <end position="146"/>
    </location>
</feature>
<dbReference type="EMBL" id="JBHSGU010000009">
    <property type="protein sequence ID" value="MFC4701389.1"/>
    <property type="molecule type" value="Genomic_DNA"/>
</dbReference>
<reference evidence="4" key="1">
    <citation type="journal article" date="2019" name="Int. J. Syst. Evol. Microbiol.">
        <title>The Global Catalogue of Microorganisms (GCM) 10K type strain sequencing project: providing services to taxonomists for standard genome sequencing and annotation.</title>
        <authorList>
            <consortium name="The Broad Institute Genomics Platform"/>
            <consortium name="The Broad Institute Genome Sequencing Center for Infectious Disease"/>
            <person name="Wu L."/>
            <person name="Ma J."/>
        </authorList>
    </citation>
    <scope>NUCLEOTIDE SEQUENCE [LARGE SCALE GENOMIC DNA]</scope>
    <source>
        <strain evidence="4">KACC 12507</strain>
    </source>
</reference>
<accession>A0ABV9LYX9</accession>
<dbReference type="Proteomes" id="UP001595897">
    <property type="component" value="Unassembled WGS sequence"/>
</dbReference>
<feature type="chain" id="PRO_5046202739" evidence="1">
    <location>
        <begin position="20"/>
        <end position="367"/>
    </location>
</feature>
<evidence type="ECO:0000259" key="2">
    <source>
        <dbReference type="Pfam" id="PF00561"/>
    </source>
</evidence>
<name>A0ABV9LYX9_9ALTE</name>
<proteinExistence type="predicted"/>
<sequence length="367" mass="41359">MFRLTLVLFLKLTTLNLSAGQNILVNGKNLEFEVKGRGDIAVLFDAGALTGMAGWNALWNDLPSDITAYRFSRLGEGNSDACVGQRSSEEHVHEVKSIVDAAQIKKPFIYVGHSLGGATARNYAHSFPNEVLGMLLVDPENPRDIEIIKEIDPLNGPLEIEHIKNQDYKDSDGRWCFLDAIWKKEAANDFDDIGNIPVTLIATTMTFDNPTTIFNSDIGRKRWGDVQKEWVSTFPQGQFVATNKSGHYIQQNEPDLVLSELKKLLERVQSSSGKYVIQGKWHHATKPVVIEFDMDKNEAFVFSYDGASSEGLNILKNIKQVPSESNQWQADMYDGYQDKYVTVNLVNHKNELSIFTKDEQEVLRLSR</sequence>
<dbReference type="InterPro" id="IPR000073">
    <property type="entry name" value="AB_hydrolase_1"/>
</dbReference>
<dbReference type="InterPro" id="IPR050266">
    <property type="entry name" value="AB_hydrolase_sf"/>
</dbReference>
<dbReference type="RefSeq" id="WP_382409827.1">
    <property type="nucleotide sequence ID" value="NZ_JBHSGU010000009.1"/>
</dbReference>
<keyword evidence="3" id="KW-0378">Hydrolase</keyword>
<dbReference type="PANTHER" id="PTHR43798:SF33">
    <property type="entry name" value="HYDROLASE, PUTATIVE (AFU_ORTHOLOGUE AFUA_2G14860)-RELATED"/>
    <property type="match status" value="1"/>
</dbReference>
<keyword evidence="4" id="KW-1185">Reference proteome</keyword>
<gene>
    <name evidence="3" type="ORF">ACFO4O_14560</name>
</gene>
<evidence type="ECO:0000256" key="1">
    <source>
        <dbReference type="SAM" id="SignalP"/>
    </source>
</evidence>